<name>A8N6K4_COPC7</name>
<accession>A8N6K4</accession>
<sequence length="126" mass="13790">MALKRKLEVDVEDVVPLKQKQMKLVPFPNFGSDEDVAMDVEPFLPEQHHLRVPSDASGTSSASVSPLSYSPNYPTYDLHPSPFFNPETGSVDSNSHSFSHYSAQPSPPQGSLGLMQPSANNFVHHG</sequence>
<dbReference type="eggNOG" id="ENOG502SVI1">
    <property type="taxonomic scope" value="Eukaryota"/>
</dbReference>
<dbReference type="EMBL" id="AACS02000003">
    <property type="protein sequence ID" value="EAU91340.2"/>
    <property type="molecule type" value="Genomic_DNA"/>
</dbReference>
<dbReference type="VEuPathDB" id="FungiDB:CC1G_07375"/>
<dbReference type="OrthoDB" id="2574468at2759"/>
<evidence type="ECO:0000313" key="3">
    <source>
        <dbReference type="Proteomes" id="UP000001861"/>
    </source>
</evidence>
<dbReference type="KEGG" id="cci:CC1G_07375"/>
<proteinExistence type="predicted"/>
<dbReference type="RefSeq" id="XP_001830460.2">
    <property type="nucleotide sequence ID" value="XM_001830408.2"/>
</dbReference>
<protein>
    <submittedName>
        <fullName evidence="2">Uncharacterized protein</fullName>
    </submittedName>
</protein>
<dbReference type="OMA" id="NGQRTMW"/>
<dbReference type="Proteomes" id="UP000001861">
    <property type="component" value="Unassembled WGS sequence"/>
</dbReference>
<organism evidence="2 3">
    <name type="scientific">Coprinopsis cinerea (strain Okayama-7 / 130 / ATCC MYA-4618 / FGSC 9003)</name>
    <name type="common">Inky cap fungus</name>
    <name type="synonym">Hormographiella aspergillata</name>
    <dbReference type="NCBI Taxonomy" id="240176"/>
    <lineage>
        <taxon>Eukaryota</taxon>
        <taxon>Fungi</taxon>
        <taxon>Dikarya</taxon>
        <taxon>Basidiomycota</taxon>
        <taxon>Agaricomycotina</taxon>
        <taxon>Agaricomycetes</taxon>
        <taxon>Agaricomycetidae</taxon>
        <taxon>Agaricales</taxon>
        <taxon>Agaricineae</taxon>
        <taxon>Psathyrellaceae</taxon>
        <taxon>Coprinopsis</taxon>
    </lineage>
</organism>
<feature type="compositionally biased region" description="Polar residues" evidence="1">
    <location>
        <begin position="87"/>
        <end position="104"/>
    </location>
</feature>
<dbReference type="InParanoid" id="A8N6K4"/>
<feature type="region of interest" description="Disordered" evidence="1">
    <location>
        <begin position="47"/>
        <end position="126"/>
    </location>
</feature>
<feature type="compositionally biased region" description="Polar residues" evidence="1">
    <location>
        <begin position="117"/>
        <end position="126"/>
    </location>
</feature>
<dbReference type="GeneID" id="6006902"/>
<dbReference type="AlphaFoldDB" id="A8N6K4"/>
<keyword evidence="3" id="KW-1185">Reference proteome</keyword>
<evidence type="ECO:0000313" key="2">
    <source>
        <dbReference type="EMBL" id="EAU91340.2"/>
    </source>
</evidence>
<evidence type="ECO:0000256" key="1">
    <source>
        <dbReference type="SAM" id="MobiDB-lite"/>
    </source>
</evidence>
<reference evidence="2 3" key="1">
    <citation type="journal article" date="2010" name="Proc. Natl. Acad. Sci. U.S.A.">
        <title>Insights into evolution of multicellular fungi from the assembled chromosomes of the mushroom Coprinopsis cinerea (Coprinus cinereus).</title>
        <authorList>
            <person name="Stajich J.E."/>
            <person name="Wilke S.K."/>
            <person name="Ahren D."/>
            <person name="Au C.H."/>
            <person name="Birren B.W."/>
            <person name="Borodovsky M."/>
            <person name="Burns C."/>
            <person name="Canback B."/>
            <person name="Casselton L.A."/>
            <person name="Cheng C.K."/>
            <person name="Deng J."/>
            <person name="Dietrich F.S."/>
            <person name="Fargo D.C."/>
            <person name="Farman M.L."/>
            <person name="Gathman A.C."/>
            <person name="Goldberg J."/>
            <person name="Guigo R."/>
            <person name="Hoegger P.J."/>
            <person name="Hooker J.B."/>
            <person name="Huggins A."/>
            <person name="James T.Y."/>
            <person name="Kamada T."/>
            <person name="Kilaru S."/>
            <person name="Kodira C."/>
            <person name="Kues U."/>
            <person name="Kupfer D."/>
            <person name="Kwan H.S."/>
            <person name="Lomsadze A."/>
            <person name="Li W."/>
            <person name="Lilly W.W."/>
            <person name="Ma L.J."/>
            <person name="Mackey A.J."/>
            <person name="Manning G."/>
            <person name="Martin F."/>
            <person name="Muraguchi H."/>
            <person name="Natvig D.O."/>
            <person name="Palmerini H."/>
            <person name="Ramesh M.A."/>
            <person name="Rehmeyer C.J."/>
            <person name="Roe B.A."/>
            <person name="Shenoy N."/>
            <person name="Stanke M."/>
            <person name="Ter-Hovhannisyan V."/>
            <person name="Tunlid A."/>
            <person name="Velagapudi R."/>
            <person name="Vision T.J."/>
            <person name="Zeng Q."/>
            <person name="Zolan M.E."/>
            <person name="Pukkila P.J."/>
        </authorList>
    </citation>
    <scope>NUCLEOTIDE SEQUENCE [LARGE SCALE GENOMIC DNA]</scope>
    <source>
        <strain evidence="3">Okayama-7 / 130 / ATCC MYA-4618 / FGSC 9003</strain>
    </source>
</reference>
<comment type="caution">
    <text evidence="2">The sequence shown here is derived from an EMBL/GenBank/DDBJ whole genome shotgun (WGS) entry which is preliminary data.</text>
</comment>
<feature type="compositionally biased region" description="Low complexity" evidence="1">
    <location>
        <begin position="53"/>
        <end position="70"/>
    </location>
</feature>
<gene>
    <name evidence="2" type="ORF">CC1G_07375</name>
</gene>
<dbReference type="HOGENOM" id="CLU_131088_1_0_1"/>